<protein>
    <submittedName>
        <fullName evidence="1">Uncharacterized protein</fullName>
    </submittedName>
</protein>
<gene>
    <name evidence="1" type="ORF">D9K80_06935</name>
</gene>
<proteinExistence type="predicted"/>
<dbReference type="AlphaFoldDB" id="A0A498D091"/>
<accession>A0A498D091</accession>
<evidence type="ECO:0000313" key="2">
    <source>
        <dbReference type="Proteomes" id="UP000267166"/>
    </source>
</evidence>
<sequence>MVFPFKGDLDELVDLVNNWTEKCFEILAPNLKANETIELELIKDNVVIIHNYSFFFSAYQDKGLWSERLKKSSLNDWVIFFECVDSFNVASYLIFKNNIEVRRVSESEDQAFYQDGEPQDFEKEWLNASIAYEHEYQEDDEWKEEIITDPNFSLDDIEEWENYYKFYYVGSINNSTNHLARQLLSDLSNKYLGFDLIRVC</sequence>
<evidence type="ECO:0000313" key="1">
    <source>
        <dbReference type="EMBL" id="RLL36054.1"/>
    </source>
</evidence>
<dbReference type="Proteomes" id="UP000267166">
    <property type="component" value="Unassembled WGS sequence"/>
</dbReference>
<dbReference type="RefSeq" id="WP_121594301.1">
    <property type="nucleotide sequence ID" value="NZ_RCHD01000012.1"/>
</dbReference>
<comment type="caution">
    <text evidence="1">The sequence shown here is derived from an EMBL/GenBank/DDBJ whole genome shotgun (WGS) entry which is preliminary data.</text>
</comment>
<name>A0A498D091_9GAMM</name>
<organism evidence="1 2">
    <name type="scientific">Acinetobacter cumulans</name>
    <dbReference type="NCBI Taxonomy" id="2136182"/>
    <lineage>
        <taxon>Bacteria</taxon>
        <taxon>Pseudomonadati</taxon>
        <taxon>Pseudomonadota</taxon>
        <taxon>Gammaproteobacteria</taxon>
        <taxon>Moraxellales</taxon>
        <taxon>Moraxellaceae</taxon>
        <taxon>Acinetobacter</taxon>
    </lineage>
</organism>
<dbReference type="EMBL" id="RCHD01000012">
    <property type="protein sequence ID" value="RLL36054.1"/>
    <property type="molecule type" value="Genomic_DNA"/>
</dbReference>
<reference evidence="1 2" key="1">
    <citation type="submission" date="2018-09" db="EMBL/GenBank/DDBJ databases">
        <title>The draft genome of Acinetobacter sp. strains.</title>
        <authorList>
            <person name="Qin J."/>
            <person name="Feng Y."/>
            <person name="Zong Z."/>
        </authorList>
    </citation>
    <scope>NUCLEOTIDE SEQUENCE [LARGE SCALE GENOMIC DNA]</scope>
    <source>
        <strain evidence="1 2">WCHAc060003</strain>
    </source>
</reference>